<dbReference type="AlphaFoldDB" id="A0A443RTK5"/>
<keyword evidence="3" id="KW-0285">Flavoprotein</keyword>
<comment type="caution">
    <text evidence="6">The sequence shown here is derived from an EMBL/GenBank/DDBJ whole genome shotgun (WGS) entry which is preliminary data.</text>
</comment>
<evidence type="ECO:0000256" key="1">
    <source>
        <dbReference type="ARBA" id="ARBA00001974"/>
    </source>
</evidence>
<organism evidence="6 7">
    <name type="scientific">Leptotrombidium deliense</name>
    <dbReference type="NCBI Taxonomy" id="299467"/>
    <lineage>
        <taxon>Eukaryota</taxon>
        <taxon>Metazoa</taxon>
        <taxon>Ecdysozoa</taxon>
        <taxon>Arthropoda</taxon>
        <taxon>Chelicerata</taxon>
        <taxon>Arachnida</taxon>
        <taxon>Acari</taxon>
        <taxon>Acariformes</taxon>
        <taxon>Trombidiformes</taxon>
        <taxon>Prostigmata</taxon>
        <taxon>Anystina</taxon>
        <taxon>Parasitengona</taxon>
        <taxon>Trombiculoidea</taxon>
        <taxon>Trombiculidae</taxon>
        <taxon>Leptotrombidium</taxon>
    </lineage>
</organism>
<keyword evidence="7" id="KW-1185">Reference proteome</keyword>
<evidence type="ECO:0000256" key="4">
    <source>
        <dbReference type="ARBA" id="ARBA00022827"/>
    </source>
</evidence>
<protein>
    <recommendedName>
        <fullName evidence="8">FAD-binding PCMH-type domain-containing protein</fullName>
    </recommendedName>
</protein>
<accession>A0A443RTK5</accession>
<proteinExistence type="inferred from homology"/>
<evidence type="ECO:0000313" key="7">
    <source>
        <dbReference type="Proteomes" id="UP000288716"/>
    </source>
</evidence>
<dbReference type="SUPFAM" id="SSF56176">
    <property type="entry name" value="FAD-binding/transporter-associated domain-like"/>
    <property type="match status" value="1"/>
</dbReference>
<keyword evidence="5" id="KW-0560">Oxidoreductase</keyword>
<dbReference type="InterPro" id="IPR050416">
    <property type="entry name" value="FAD-linked_Oxidoreductase"/>
</dbReference>
<reference evidence="6 7" key="1">
    <citation type="journal article" date="2018" name="Gigascience">
        <title>Genomes of trombidid mites reveal novel predicted allergens and laterally-transferred genes associated with secondary metabolism.</title>
        <authorList>
            <person name="Dong X."/>
            <person name="Chaisiri K."/>
            <person name="Xia D."/>
            <person name="Armstrong S.D."/>
            <person name="Fang Y."/>
            <person name="Donnelly M.J."/>
            <person name="Kadowaki T."/>
            <person name="McGarry J.W."/>
            <person name="Darby A.C."/>
            <person name="Makepeace B.L."/>
        </authorList>
    </citation>
    <scope>NUCLEOTIDE SEQUENCE [LARGE SCALE GENOMIC DNA]</scope>
    <source>
        <strain evidence="6">UoL-UT</strain>
    </source>
</reference>
<name>A0A443RTK5_9ACAR</name>
<evidence type="ECO:0000256" key="2">
    <source>
        <dbReference type="ARBA" id="ARBA00005466"/>
    </source>
</evidence>
<keyword evidence="4" id="KW-0274">FAD</keyword>
<dbReference type="InterPro" id="IPR036318">
    <property type="entry name" value="FAD-bd_PCMH-like_sf"/>
</dbReference>
<dbReference type="EMBL" id="NCKV01035866">
    <property type="protein sequence ID" value="RWS18686.1"/>
    <property type="molecule type" value="Genomic_DNA"/>
</dbReference>
<comment type="similarity">
    <text evidence="2">Belongs to the oxygen-dependent FAD-linked oxidoreductase family.</text>
</comment>
<evidence type="ECO:0008006" key="8">
    <source>
        <dbReference type="Google" id="ProtNLM"/>
    </source>
</evidence>
<evidence type="ECO:0000256" key="3">
    <source>
        <dbReference type="ARBA" id="ARBA00022630"/>
    </source>
</evidence>
<dbReference type="OrthoDB" id="8250697at2759"/>
<feature type="non-terminal residue" evidence="6">
    <location>
        <position position="259"/>
    </location>
</feature>
<gene>
    <name evidence="6" type="ORF">B4U80_12443</name>
</gene>
<dbReference type="PANTHER" id="PTHR42973:SF39">
    <property type="entry name" value="FAD-BINDING PCMH-TYPE DOMAIN-CONTAINING PROTEIN"/>
    <property type="match status" value="1"/>
</dbReference>
<comment type="cofactor">
    <cofactor evidence="1">
        <name>FAD</name>
        <dbReference type="ChEBI" id="CHEBI:57692"/>
    </cofactor>
</comment>
<dbReference type="PANTHER" id="PTHR42973">
    <property type="entry name" value="BINDING OXIDOREDUCTASE, PUTATIVE (AFU_ORTHOLOGUE AFUA_1G17690)-RELATED"/>
    <property type="match status" value="1"/>
</dbReference>
<sequence>MTARKYGLSLDRIIGAEIVTADGKIRNVNRRRDANLFWALRGAGGGNFGIVTKFRFRLFDASNQYIWVVKQYNWDRIREILLIWQQFIASDLSNSIGTAFSKSGHTLSTFTVGFVINEENVDDAENHLMLIRNFFPNITESDISRGSYMDYINSSSSPFWSKGKTAQFYFKTKGFYVSKAWNETDVEIFVSQFETHPVLEFLFNMYAGAISAPIRTSTAFVHRTSLFSAYFKLVLNVESDGTIEETRIRGKEYEQELND</sequence>
<dbReference type="GO" id="GO:0016491">
    <property type="term" value="F:oxidoreductase activity"/>
    <property type="evidence" value="ECO:0007669"/>
    <property type="project" value="UniProtKB-KW"/>
</dbReference>
<dbReference type="GO" id="GO:0050660">
    <property type="term" value="F:flavin adenine dinucleotide binding"/>
    <property type="evidence" value="ECO:0007669"/>
    <property type="project" value="InterPro"/>
</dbReference>
<dbReference type="Gene3D" id="3.30.465.10">
    <property type="match status" value="1"/>
</dbReference>
<dbReference type="Gene3D" id="3.40.462.20">
    <property type="match status" value="1"/>
</dbReference>
<evidence type="ECO:0000256" key="5">
    <source>
        <dbReference type="ARBA" id="ARBA00023002"/>
    </source>
</evidence>
<dbReference type="VEuPathDB" id="VectorBase:LDEU013354"/>
<dbReference type="STRING" id="299467.A0A443RTK5"/>
<dbReference type="Proteomes" id="UP000288716">
    <property type="component" value="Unassembled WGS sequence"/>
</dbReference>
<evidence type="ECO:0000313" key="6">
    <source>
        <dbReference type="EMBL" id="RWS18686.1"/>
    </source>
</evidence>
<dbReference type="InterPro" id="IPR016169">
    <property type="entry name" value="FAD-bd_PCMH_sub2"/>
</dbReference>